<evidence type="ECO:0000313" key="1">
    <source>
        <dbReference type="EMBL" id="GEP84475.1"/>
    </source>
</evidence>
<proteinExistence type="predicted"/>
<protein>
    <submittedName>
        <fullName evidence="1">Uncharacterized protein</fullName>
    </submittedName>
</protein>
<keyword evidence="2" id="KW-1185">Reference proteome</keyword>
<comment type="caution">
    <text evidence="1">The sequence shown here is derived from an EMBL/GenBank/DDBJ whole genome shotgun (WGS) entry which is preliminary data.</text>
</comment>
<organism evidence="1 2">
    <name type="scientific">Staphylococcus piscifermentans</name>
    <dbReference type="NCBI Taxonomy" id="70258"/>
    <lineage>
        <taxon>Bacteria</taxon>
        <taxon>Bacillati</taxon>
        <taxon>Bacillota</taxon>
        <taxon>Bacilli</taxon>
        <taxon>Bacillales</taxon>
        <taxon>Staphylococcaceae</taxon>
        <taxon>Staphylococcus</taxon>
    </lineage>
</organism>
<reference evidence="1 2" key="1">
    <citation type="submission" date="2019-07" db="EMBL/GenBank/DDBJ databases">
        <title>Whole genome shotgun sequence of Staphylococcus piscifermentans NBRC 109625.</title>
        <authorList>
            <person name="Hosoyama A."/>
            <person name="Uohara A."/>
            <person name="Ohji S."/>
            <person name="Ichikawa N."/>
        </authorList>
    </citation>
    <scope>NUCLEOTIDE SEQUENCE [LARGE SCALE GENOMIC DNA]</scope>
    <source>
        <strain evidence="1 2">NBRC 109625</strain>
    </source>
</reference>
<gene>
    <name evidence="1" type="ORF">SPI02_10600</name>
</gene>
<accession>A0A512QM01</accession>
<dbReference type="AlphaFoldDB" id="A0A512QM01"/>
<evidence type="ECO:0000313" key="2">
    <source>
        <dbReference type="Proteomes" id="UP000321736"/>
    </source>
</evidence>
<name>A0A512QM01_9STAP</name>
<dbReference type="Proteomes" id="UP000321736">
    <property type="component" value="Unassembled WGS sequence"/>
</dbReference>
<sequence>MVECEKDGGPLYVVFQYGDEHFVVIVPFNELMNDEIVHDSGK</sequence>
<dbReference type="EMBL" id="BKAR01000010">
    <property type="protein sequence ID" value="GEP84475.1"/>
    <property type="molecule type" value="Genomic_DNA"/>
</dbReference>